<keyword evidence="4 20" id="KW-0004">4Fe-4S</keyword>
<name>A0AAD1XN10_EUPCR</name>
<dbReference type="Gene3D" id="1.10.287.690">
    <property type="entry name" value="Helix hairpin bin"/>
    <property type="match status" value="1"/>
</dbReference>
<evidence type="ECO:0000256" key="8">
    <source>
        <dbReference type="ARBA" id="ARBA00022722"/>
    </source>
</evidence>
<evidence type="ECO:0000256" key="14">
    <source>
        <dbReference type="ARBA" id="ARBA00022932"/>
    </source>
</evidence>
<dbReference type="GO" id="GO:0051539">
    <property type="term" value="F:4 iron, 4 sulfur cluster binding"/>
    <property type="evidence" value="ECO:0007669"/>
    <property type="project" value="UniProtKB-KW"/>
</dbReference>
<evidence type="ECO:0000256" key="17">
    <source>
        <dbReference type="ARBA" id="ARBA00023125"/>
    </source>
</evidence>
<dbReference type="SUPFAM" id="SSF56672">
    <property type="entry name" value="DNA/RNA polymerases"/>
    <property type="match status" value="1"/>
</dbReference>
<evidence type="ECO:0000313" key="26">
    <source>
        <dbReference type="Proteomes" id="UP001295684"/>
    </source>
</evidence>
<feature type="domain" description="DNA polymerase delta/zeta catalytic subunit N-terminal" evidence="24">
    <location>
        <begin position="158"/>
        <end position="228"/>
    </location>
</feature>
<dbReference type="EC" id="2.7.7.7" evidence="20"/>
<dbReference type="InterPro" id="IPR043502">
    <property type="entry name" value="DNA/RNA_pol_sf"/>
</dbReference>
<dbReference type="PRINTS" id="PR00106">
    <property type="entry name" value="DNAPOLB"/>
</dbReference>
<dbReference type="InterPro" id="IPR056435">
    <property type="entry name" value="DPOD/Z_N"/>
</dbReference>
<dbReference type="NCBIfam" id="TIGR00592">
    <property type="entry name" value="pol2"/>
    <property type="match status" value="1"/>
</dbReference>
<dbReference type="SUPFAM" id="SSF53098">
    <property type="entry name" value="Ribonuclease H-like"/>
    <property type="match status" value="1"/>
</dbReference>
<evidence type="ECO:0000256" key="19">
    <source>
        <dbReference type="ARBA" id="ARBA00049244"/>
    </source>
</evidence>
<dbReference type="GO" id="GO:0000166">
    <property type="term" value="F:nucleotide binding"/>
    <property type="evidence" value="ECO:0007669"/>
    <property type="project" value="InterPro"/>
</dbReference>
<dbReference type="Pfam" id="PF00136">
    <property type="entry name" value="DNA_pol_B"/>
    <property type="match status" value="1"/>
</dbReference>
<dbReference type="Proteomes" id="UP001295684">
    <property type="component" value="Unassembled WGS sequence"/>
</dbReference>
<dbReference type="GO" id="GO:0006297">
    <property type="term" value="P:nucleotide-excision repair, DNA gap filling"/>
    <property type="evidence" value="ECO:0007669"/>
    <property type="project" value="TreeGrafter"/>
</dbReference>
<evidence type="ECO:0000259" key="21">
    <source>
        <dbReference type="Pfam" id="PF00136"/>
    </source>
</evidence>
<dbReference type="GO" id="GO:0043625">
    <property type="term" value="C:delta DNA polymerase complex"/>
    <property type="evidence" value="ECO:0007669"/>
    <property type="project" value="UniProtKB-ARBA"/>
</dbReference>
<keyword evidence="5 20" id="KW-0808">Transferase</keyword>
<evidence type="ECO:0000256" key="3">
    <source>
        <dbReference type="ARBA" id="ARBA00005755"/>
    </source>
</evidence>
<dbReference type="PANTHER" id="PTHR10322:SF23">
    <property type="entry name" value="DNA POLYMERASE DELTA CATALYTIC SUBUNIT"/>
    <property type="match status" value="1"/>
</dbReference>
<sequence>MEKKGKIEYEEEEKEQLKDVEMLPQENIQEVEIQHSDTEGYILAEDIEKVLVKETEEDDCIEHEKAKGFVGGDKSAMNKKDREENQMLERDFLKENDININKDINRPSLTRSYDETEKQPLVFMQIDIDYYVTRKEDCVLRMYGVTKEGNSVLTHIHGFRPYFYVEISPIMKINKDDIYDLKKLFESKMPEDGGISQIELCSKQNIYHYQPEMQKFLKISFRSPKYMNQLKAIIESGISFKGEQFKRVTFESQISFVLRFMVNTDIVGMGWILIKTDKYAIRSSKEKISSCQLEIDVHSYHDLRSLQSDRENSKIAPLRILSFDIECAAEGHRFPTAEKDAVIQIANICMTSDKKEPFIRNIFTLKSCAPIVGTEVFSFENEKDLLIAWREFMVQVDPDILTGYNITCFDIPYLMERAETLGIHKYSRFSKLKDSLSKVKDNTFHSKMMGSYDYKDINIEGRIQFDLLQIIRREHKLRSYSLNNVSAHFLKEQKEDVHYSVIGQLQEKDQFSRRRLAIYCLKDAYLPLRLMDKLILLFNFTEMARVTGVPISYLFNRGQQIKVASMLYRKAHMHNYVIPCEKNQGNEGRYEGAVVIDPRTGYYTDPVVTLDFVSLYPSIMMAHNLCYSTLVPNYRAKLLKREDYEVTPNDDIFVKSSVKKGLLPMILDELLTARKSVKEEYEEEKDEFMKNVLYCRQLALKVSANSVYGFTGSQLGILPCLPIGRSVTGYGRKMIEETRSLITNTFKKDKGYEFNCEVIYGDTDSVMVRFGVSSIEEAMELGKEAAVEISKHFPNPIKLDFEKVYCPYLLMSKKRYAGLLYTSPDKYDKIDAKGIETVRRDNCSLVKELVNQCLKIILIQKDYEKAIEHCKGVISDLLQNRIDLSMLIITKTLNKSFNTSGNYNQSYTARTAHAELAQKMMKREETQAPVIGERIAFVMTKKSKKSKAYEKAEDPLVVLEKGIAIDYDEYLEKQLKKPLLRVFTPILGSNTTGELFGGDHTKIRYVAPIQKEGLGNFVQIKKKCLSCKKVMNTEDALCKECSPKMKEIYIERMLEMMRYQKNYSDLWVQCQRCQGSLHQEILCQSRDCPIFYRRVKVEKNIRDEQAVLNRFPQW</sequence>
<dbReference type="GO" id="GO:0008296">
    <property type="term" value="F:3'-5'-DNA exonuclease activity"/>
    <property type="evidence" value="ECO:0007669"/>
    <property type="project" value="TreeGrafter"/>
</dbReference>
<dbReference type="AlphaFoldDB" id="A0AAD1XN10"/>
<evidence type="ECO:0000256" key="9">
    <source>
        <dbReference type="ARBA" id="ARBA00022723"/>
    </source>
</evidence>
<dbReference type="PANTHER" id="PTHR10322">
    <property type="entry name" value="DNA POLYMERASE CATALYTIC SUBUNIT"/>
    <property type="match status" value="1"/>
</dbReference>
<dbReference type="PROSITE" id="PS00116">
    <property type="entry name" value="DNA_POLYMERASE_B"/>
    <property type="match status" value="1"/>
</dbReference>
<evidence type="ECO:0000256" key="16">
    <source>
        <dbReference type="ARBA" id="ARBA00023014"/>
    </source>
</evidence>
<keyword evidence="10 20" id="KW-0863">Zinc-finger</keyword>
<dbReference type="InterPro" id="IPR006172">
    <property type="entry name" value="DNA-dir_DNA_pol_B"/>
</dbReference>
<dbReference type="InterPro" id="IPR017964">
    <property type="entry name" value="DNA-dir_DNA_pol_B_CS"/>
</dbReference>
<gene>
    <name evidence="25" type="ORF">ECRASSUSDP1_LOCUS16995</name>
</gene>
<dbReference type="InterPro" id="IPR025687">
    <property type="entry name" value="Znf-C4pol"/>
</dbReference>
<evidence type="ECO:0000256" key="15">
    <source>
        <dbReference type="ARBA" id="ARBA00023004"/>
    </source>
</evidence>
<evidence type="ECO:0000256" key="18">
    <source>
        <dbReference type="ARBA" id="ARBA00023242"/>
    </source>
</evidence>
<evidence type="ECO:0000313" key="25">
    <source>
        <dbReference type="EMBL" id="CAI2375632.1"/>
    </source>
</evidence>
<evidence type="ECO:0000256" key="6">
    <source>
        <dbReference type="ARBA" id="ARBA00022695"/>
    </source>
</evidence>
<organism evidence="25 26">
    <name type="scientific">Euplotes crassus</name>
    <dbReference type="NCBI Taxonomy" id="5936"/>
    <lineage>
        <taxon>Eukaryota</taxon>
        <taxon>Sar</taxon>
        <taxon>Alveolata</taxon>
        <taxon>Ciliophora</taxon>
        <taxon>Intramacronucleata</taxon>
        <taxon>Spirotrichea</taxon>
        <taxon>Hypotrichia</taxon>
        <taxon>Euplotida</taxon>
        <taxon>Euplotidae</taxon>
        <taxon>Moneuplotes</taxon>
    </lineage>
</organism>
<dbReference type="InterPro" id="IPR023211">
    <property type="entry name" value="DNA_pol_palm_dom_sf"/>
</dbReference>
<keyword evidence="9 20" id="KW-0479">Metal-binding</keyword>
<evidence type="ECO:0000256" key="10">
    <source>
        <dbReference type="ARBA" id="ARBA00022771"/>
    </source>
</evidence>
<dbReference type="InterPro" id="IPR042087">
    <property type="entry name" value="DNA_pol_B_thumb"/>
</dbReference>
<keyword evidence="18 20" id="KW-0539">Nucleus</keyword>
<keyword evidence="11" id="KW-0378">Hydrolase</keyword>
<dbReference type="Pfam" id="PF24055">
    <property type="entry name" value="POL3_N"/>
    <property type="match status" value="1"/>
</dbReference>
<comment type="caution">
    <text evidence="25">The sequence shown here is derived from an EMBL/GenBank/DDBJ whole genome shotgun (WGS) entry which is preliminary data.</text>
</comment>
<evidence type="ECO:0000256" key="7">
    <source>
        <dbReference type="ARBA" id="ARBA00022705"/>
    </source>
</evidence>
<dbReference type="Gene3D" id="3.30.420.10">
    <property type="entry name" value="Ribonuclease H-like superfamily/Ribonuclease H"/>
    <property type="match status" value="1"/>
</dbReference>
<dbReference type="SMART" id="SM00486">
    <property type="entry name" value="POLBc"/>
    <property type="match status" value="1"/>
</dbReference>
<dbReference type="GO" id="GO:0045004">
    <property type="term" value="P:DNA replication proofreading"/>
    <property type="evidence" value="ECO:0007669"/>
    <property type="project" value="TreeGrafter"/>
</dbReference>
<comment type="cofactor">
    <cofactor evidence="1 20">
        <name>[4Fe-4S] cluster</name>
        <dbReference type="ChEBI" id="CHEBI:49883"/>
    </cofactor>
</comment>
<evidence type="ECO:0000259" key="23">
    <source>
        <dbReference type="Pfam" id="PF14260"/>
    </source>
</evidence>
<evidence type="ECO:0000256" key="20">
    <source>
        <dbReference type="RuleBase" id="RU000442"/>
    </source>
</evidence>
<keyword evidence="7 20" id="KW-0235">DNA replication</keyword>
<feature type="domain" description="DNA-directed DNA polymerase family B exonuclease" evidence="22">
    <location>
        <begin position="249"/>
        <end position="485"/>
    </location>
</feature>
<dbReference type="FunFam" id="3.30.420.10:FF:000004">
    <property type="entry name" value="DNA polymerase"/>
    <property type="match status" value="1"/>
</dbReference>
<keyword evidence="8" id="KW-0540">Nuclease</keyword>
<keyword evidence="12 20" id="KW-0862">Zinc</keyword>
<dbReference type="GO" id="GO:0003887">
    <property type="term" value="F:DNA-directed DNA polymerase activity"/>
    <property type="evidence" value="ECO:0007669"/>
    <property type="project" value="UniProtKB-KW"/>
</dbReference>
<evidence type="ECO:0000256" key="11">
    <source>
        <dbReference type="ARBA" id="ARBA00022801"/>
    </source>
</evidence>
<dbReference type="GO" id="GO:0008270">
    <property type="term" value="F:zinc ion binding"/>
    <property type="evidence" value="ECO:0007669"/>
    <property type="project" value="UniProtKB-KW"/>
</dbReference>
<evidence type="ECO:0000259" key="22">
    <source>
        <dbReference type="Pfam" id="PF03104"/>
    </source>
</evidence>
<dbReference type="GO" id="GO:0006287">
    <property type="term" value="P:base-excision repair, gap-filling"/>
    <property type="evidence" value="ECO:0007669"/>
    <property type="project" value="TreeGrafter"/>
</dbReference>
<evidence type="ECO:0000256" key="12">
    <source>
        <dbReference type="ARBA" id="ARBA00022833"/>
    </source>
</evidence>
<comment type="catalytic activity">
    <reaction evidence="19 20">
        <text>DNA(n) + a 2'-deoxyribonucleoside 5'-triphosphate = DNA(n+1) + diphosphate</text>
        <dbReference type="Rhea" id="RHEA:22508"/>
        <dbReference type="Rhea" id="RHEA-COMP:17339"/>
        <dbReference type="Rhea" id="RHEA-COMP:17340"/>
        <dbReference type="ChEBI" id="CHEBI:33019"/>
        <dbReference type="ChEBI" id="CHEBI:61560"/>
        <dbReference type="ChEBI" id="CHEBI:173112"/>
        <dbReference type="EC" id="2.7.7.7"/>
    </reaction>
</comment>
<keyword evidence="17 20" id="KW-0238">DNA-binding</keyword>
<evidence type="ECO:0000259" key="24">
    <source>
        <dbReference type="Pfam" id="PF24055"/>
    </source>
</evidence>
<evidence type="ECO:0000256" key="13">
    <source>
        <dbReference type="ARBA" id="ARBA00022839"/>
    </source>
</evidence>
<keyword evidence="6 20" id="KW-0548">Nucleotidyltransferase</keyword>
<evidence type="ECO:0000256" key="1">
    <source>
        <dbReference type="ARBA" id="ARBA00001966"/>
    </source>
</evidence>
<comment type="subcellular location">
    <subcellularLocation>
        <location evidence="2 20">Nucleus</location>
    </subcellularLocation>
</comment>
<dbReference type="InterPro" id="IPR006133">
    <property type="entry name" value="DNA-dir_DNA_pol_B_exonuc"/>
</dbReference>
<keyword evidence="15 20" id="KW-0408">Iron</keyword>
<evidence type="ECO:0000256" key="5">
    <source>
        <dbReference type="ARBA" id="ARBA00022679"/>
    </source>
</evidence>
<proteinExistence type="inferred from homology"/>
<keyword evidence="16 20" id="KW-0411">Iron-sulfur</keyword>
<dbReference type="GO" id="GO:0003677">
    <property type="term" value="F:DNA binding"/>
    <property type="evidence" value="ECO:0007669"/>
    <property type="project" value="UniProtKB-KW"/>
</dbReference>
<dbReference type="Gene3D" id="1.10.132.60">
    <property type="entry name" value="DNA polymerase family B, C-terminal domain"/>
    <property type="match status" value="1"/>
</dbReference>
<keyword evidence="13" id="KW-0269">Exonuclease</keyword>
<dbReference type="InterPro" id="IPR006134">
    <property type="entry name" value="DNA-dir_DNA_pol_B_multi_dom"/>
</dbReference>
<dbReference type="Pfam" id="PF14260">
    <property type="entry name" value="zf-C4pol"/>
    <property type="match status" value="1"/>
</dbReference>
<evidence type="ECO:0000256" key="2">
    <source>
        <dbReference type="ARBA" id="ARBA00004123"/>
    </source>
</evidence>
<dbReference type="InterPro" id="IPR012337">
    <property type="entry name" value="RNaseH-like_sf"/>
</dbReference>
<feature type="domain" description="C4-type zinc-finger of DNA polymerase delta" evidence="23">
    <location>
        <begin position="1024"/>
        <end position="1094"/>
    </location>
</feature>
<dbReference type="EMBL" id="CAMPGE010017124">
    <property type="protein sequence ID" value="CAI2375632.1"/>
    <property type="molecule type" value="Genomic_DNA"/>
</dbReference>
<keyword evidence="14 20" id="KW-0239">DNA-directed DNA polymerase</keyword>
<evidence type="ECO:0000256" key="4">
    <source>
        <dbReference type="ARBA" id="ARBA00022485"/>
    </source>
</evidence>
<dbReference type="InterPro" id="IPR050240">
    <property type="entry name" value="DNA_pol_type-B"/>
</dbReference>
<accession>A0AAD1XN10</accession>
<dbReference type="Gene3D" id="3.90.1600.10">
    <property type="entry name" value="Palm domain of DNA polymerase"/>
    <property type="match status" value="1"/>
</dbReference>
<keyword evidence="26" id="KW-1185">Reference proteome</keyword>
<reference evidence="25" key="1">
    <citation type="submission" date="2023-07" db="EMBL/GenBank/DDBJ databases">
        <authorList>
            <consortium name="AG Swart"/>
            <person name="Singh M."/>
            <person name="Singh A."/>
            <person name="Seah K."/>
            <person name="Emmerich C."/>
        </authorList>
    </citation>
    <scope>NUCLEOTIDE SEQUENCE</scope>
    <source>
        <strain evidence="25">DP1</strain>
    </source>
</reference>
<comment type="similarity">
    <text evidence="3 20">Belongs to the DNA polymerase type-B family.</text>
</comment>
<feature type="domain" description="DNA-directed DNA polymerase family B multifunctional" evidence="21">
    <location>
        <begin position="549"/>
        <end position="986"/>
    </location>
</feature>
<dbReference type="Pfam" id="PF03104">
    <property type="entry name" value="DNA_pol_B_exo1"/>
    <property type="match status" value="1"/>
</dbReference>
<dbReference type="Gene3D" id="3.30.342.10">
    <property type="entry name" value="DNA Polymerase, chain B, domain 1"/>
    <property type="match status" value="1"/>
</dbReference>
<dbReference type="CDD" id="cd05777">
    <property type="entry name" value="DNA_polB_delta_exo"/>
    <property type="match status" value="1"/>
</dbReference>
<dbReference type="InterPro" id="IPR036397">
    <property type="entry name" value="RNaseH_sf"/>
</dbReference>
<protein>
    <recommendedName>
        <fullName evidence="20">DNA polymerase</fullName>
        <ecNumber evidence="20">2.7.7.7</ecNumber>
    </recommendedName>
</protein>